<sequence length="101" mass="10854">MGFPWLVLLAIAAAAAILVAIIALFGSGSTGTMPQQVQDEIRDTLSTLQSPNDSDFCSNLDGHKLRLQTYLNTLSSLTNAQKDTIRDTIEQIDKAKTAADC</sequence>
<protein>
    <submittedName>
        <fullName evidence="1">Uncharacterized protein</fullName>
    </submittedName>
</protein>
<dbReference type="GeneID" id="56062112"/>
<keyword evidence="2" id="KW-1185">Reference proteome</keyword>
<gene>
    <name evidence="1" type="ORF">C5F49_08885</name>
</gene>
<dbReference type="RefSeq" id="WP_179362678.1">
    <property type="nucleotide sequence ID" value="NZ_CP026994.1"/>
</dbReference>
<evidence type="ECO:0000313" key="2">
    <source>
        <dbReference type="Proteomes" id="UP000509441"/>
    </source>
</evidence>
<dbReference type="EMBL" id="CP026994">
    <property type="protein sequence ID" value="QLH05425.1"/>
    <property type="molecule type" value="Genomic_DNA"/>
</dbReference>
<dbReference type="AlphaFoldDB" id="A0A7D5RF58"/>
<dbReference type="Proteomes" id="UP000509441">
    <property type="component" value="Chromosome"/>
</dbReference>
<organism evidence="1 2">
    <name type="scientific">Nitrosopumilus oxyclinae</name>
    <dbReference type="NCBI Taxonomy" id="1959104"/>
    <lineage>
        <taxon>Archaea</taxon>
        <taxon>Nitrososphaerota</taxon>
        <taxon>Nitrososphaeria</taxon>
        <taxon>Nitrosopumilales</taxon>
        <taxon>Nitrosopumilaceae</taxon>
        <taxon>Nitrosopumilus</taxon>
    </lineage>
</organism>
<reference evidence="1 2" key="1">
    <citation type="submission" date="2018-02" db="EMBL/GenBank/DDBJ databases">
        <title>Complete genome of Nitrosopumilus oxyclinae HCE1.</title>
        <authorList>
            <person name="Qin W."/>
            <person name="Zheng Y."/>
            <person name="Stahl D.A."/>
        </authorList>
    </citation>
    <scope>NUCLEOTIDE SEQUENCE [LARGE SCALE GENOMIC DNA]</scope>
    <source>
        <strain evidence="1 2">HCE1</strain>
    </source>
</reference>
<accession>A0A7D5RF58</accession>
<evidence type="ECO:0000313" key="1">
    <source>
        <dbReference type="EMBL" id="QLH05425.1"/>
    </source>
</evidence>
<proteinExistence type="predicted"/>
<name>A0A7D5RF58_9ARCH</name>
<dbReference type="KEGG" id="nox:C5F49_08885"/>